<feature type="transmembrane region" description="Helical" evidence="7">
    <location>
        <begin position="289"/>
        <end position="307"/>
    </location>
</feature>
<dbReference type="RefSeq" id="WP_082173810.1">
    <property type="nucleotide sequence ID" value="NZ_KQ235876.1"/>
</dbReference>
<dbReference type="GO" id="GO:0022857">
    <property type="term" value="F:transmembrane transporter activity"/>
    <property type="evidence" value="ECO:0007669"/>
    <property type="project" value="InterPro"/>
</dbReference>
<comment type="caution">
    <text evidence="9">The sequence shown here is derived from an EMBL/GenBank/DDBJ whole genome shotgun (WGS) entry which is preliminary data.</text>
</comment>
<feature type="transmembrane region" description="Helical" evidence="7">
    <location>
        <begin position="173"/>
        <end position="195"/>
    </location>
</feature>
<organism evidence="9 10">
    <name type="scientific">[Clostridium] citroniae WAL-19142</name>
    <dbReference type="NCBI Taxonomy" id="742734"/>
    <lineage>
        <taxon>Bacteria</taxon>
        <taxon>Bacillati</taxon>
        <taxon>Bacillota</taxon>
        <taxon>Clostridia</taxon>
        <taxon>Lachnospirales</taxon>
        <taxon>Lachnospiraceae</taxon>
        <taxon>Enterocloster</taxon>
    </lineage>
</organism>
<keyword evidence="4 7" id="KW-0812">Transmembrane</keyword>
<evidence type="ECO:0000313" key="9">
    <source>
        <dbReference type="EMBL" id="KMW22718.1"/>
    </source>
</evidence>
<evidence type="ECO:0000256" key="1">
    <source>
        <dbReference type="ARBA" id="ARBA00004651"/>
    </source>
</evidence>
<keyword evidence="3" id="KW-1003">Cell membrane</keyword>
<feature type="transmembrane region" description="Helical" evidence="7">
    <location>
        <begin position="147"/>
        <end position="167"/>
    </location>
</feature>
<dbReference type="Gene3D" id="1.20.1250.20">
    <property type="entry name" value="MFS general substrate transporter like domains"/>
    <property type="match status" value="1"/>
</dbReference>
<dbReference type="GO" id="GO:0005886">
    <property type="term" value="C:plasma membrane"/>
    <property type="evidence" value="ECO:0007669"/>
    <property type="project" value="UniProtKB-SubCell"/>
</dbReference>
<feature type="transmembrane region" description="Helical" evidence="7">
    <location>
        <begin position="380"/>
        <end position="400"/>
    </location>
</feature>
<dbReference type="PATRIC" id="fig|742734.4.peg.1346"/>
<evidence type="ECO:0000259" key="8">
    <source>
        <dbReference type="PROSITE" id="PS50850"/>
    </source>
</evidence>
<dbReference type="InterPro" id="IPR036259">
    <property type="entry name" value="MFS_trans_sf"/>
</dbReference>
<protein>
    <recommendedName>
        <fullName evidence="8">Major facilitator superfamily (MFS) profile domain-containing protein</fullName>
    </recommendedName>
</protein>
<evidence type="ECO:0000256" key="6">
    <source>
        <dbReference type="ARBA" id="ARBA00023136"/>
    </source>
</evidence>
<dbReference type="GeneID" id="93164700"/>
<dbReference type="InterPro" id="IPR020846">
    <property type="entry name" value="MFS_dom"/>
</dbReference>
<evidence type="ECO:0000256" key="3">
    <source>
        <dbReference type="ARBA" id="ARBA00022475"/>
    </source>
</evidence>
<evidence type="ECO:0000256" key="5">
    <source>
        <dbReference type="ARBA" id="ARBA00022989"/>
    </source>
</evidence>
<evidence type="ECO:0000313" key="10">
    <source>
        <dbReference type="Proteomes" id="UP000037392"/>
    </source>
</evidence>
<dbReference type="PANTHER" id="PTHR23517:SF13">
    <property type="entry name" value="MAJOR FACILITATOR SUPERFAMILY MFS_1"/>
    <property type="match status" value="1"/>
</dbReference>
<proteinExistence type="predicted"/>
<feature type="transmembrane region" description="Helical" evidence="7">
    <location>
        <begin position="114"/>
        <end position="135"/>
    </location>
</feature>
<dbReference type="AlphaFoldDB" id="A0A0J9CC28"/>
<dbReference type="OrthoDB" id="9607at2"/>
<sequence length="412" mass="43690">MEQRMMEGKTGQTTADARGARQQEVIFLAIVALFWFAQYVYIPYQTTYLTGIGAASSVVGTVVGAYGISQLILRLPVGVCADRLGRHKPFIMAGALASGSASLFRVCLCNERGFLAANLLSGLASAMWISFMVFYTGKYPQDQQKATSRIVLFNNLGMLLGFVASTLCYSRIGMGKICALSVGAGTLAFVLALFLKEPGGELRPGRGNLSPAQLLKVCRGKRIIMFSMIALIQQGIQLTTTMSFTNQILKNIGASNGIVGVSSILYMLSAVVFAAMASSDFCTKKGPRFWIPAVLLAVAFYCLMVPAAGSIPFLLALQVLPGMATGILFSYATSEAMQGVPGEQRSTAMGFFQAVYAVGMTTFPIVTGKIAAGAGMGQGYLVLAVIAVAGSGAAALYYMVENGKFLEIIHKS</sequence>
<evidence type="ECO:0000256" key="2">
    <source>
        <dbReference type="ARBA" id="ARBA00022448"/>
    </source>
</evidence>
<evidence type="ECO:0000256" key="7">
    <source>
        <dbReference type="SAM" id="Phobius"/>
    </source>
</evidence>
<feature type="transmembrane region" description="Helical" evidence="7">
    <location>
        <begin position="25"/>
        <end position="42"/>
    </location>
</feature>
<feature type="transmembrane region" description="Helical" evidence="7">
    <location>
        <begin position="48"/>
        <end position="68"/>
    </location>
</feature>
<keyword evidence="6 7" id="KW-0472">Membrane</keyword>
<dbReference type="CDD" id="cd17490">
    <property type="entry name" value="MFS_YxlH_like"/>
    <property type="match status" value="1"/>
</dbReference>
<keyword evidence="2" id="KW-0813">Transport</keyword>
<dbReference type="EMBL" id="ADLK01000008">
    <property type="protein sequence ID" value="KMW22718.1"/>
    <property type="molecule type" value="Genomic_DNA"/>
</dbReference>
<feature type="transmembrane region" description="Helical" evidence="7">
    <location>
        <begin position="223"/>
        <end position="245"/>
    </location>
</feature>
<dbReference type="SUPFAM" id="SSF103473">
    <property type="entry name" value="MFS general substrate transporter"/>
    <property type="match status" value="1"/>
</dbReference>
<evidence type="ECO:0000256" key="4">
    <source>
        <dbReference type="ARBA" id="ARBA00022692"/>
    </source>
</evidence>
<name>A0A0J9CC28_9FIRM</name>
<feature type="transmembrane region" description="Helical" evidence="7">
    <location>
        <begin position="257"/>
        <end position="277"/>
    </location>
</feature>
<gene>
    <name evidence="9" type="ORF">HMPREF9470_01253</name>
</gene>
<dbReference type="Pfam" id="PF07690">
    <property type="entry name" value="MFS_1"/>
    <property type="match status" value="1"/>
</dbReference>
<dbReference type="PROSITE" id="PS50850">
    <property type="entry name" value="MFS"/>
    <property type="match status" value="1"/>
</dbReference>
<dbReference type="InterPro" id="IPR011701">
    <property type="entry name" value="MFS"/>
</dbReference>
<comment type="subcellular location">
    <subcellularLocation>
        <location evidence="1">Cell membrane</location>
        <topology evidence="1">Multi-pass membrane protein</topology>
    </subcellularLocation>
</comment>
<keyword evidence="5 7" id="KW-1133">Transmembrane helix</keyword>
<dbReference type="PANTHER" id="PTHR23517">
    <property type="entry name" value="RESISTANCE PROTEIN MDTM, PUTATIVE-RELATED-RELATED"/>
    <property type="match status" value="1"/>
</dbReference>
<accession>A0A0J9CC28</accession>
<dbReference type="InterPro" id="IPR050171">
    <property type="entry name" value="MFS_Transporters"/>
</dbReference>
<dbReference type="Proteomes" id="UP000037392">
    <property type="component" value="Unassembled WGS sequence"/>
</dbReference>
<feature type="transmembrane region" description="Helical" evidence="7">
    <location>
        <begin position="313"/>
        <end position="333"/>
    </location>
</feature>
<feature type="domain" description="Major facilitator superfamily (MFS) profile" evidence="8">
    <location>
        <begin position="223"/>
        <end position="412"/>
    </location>
</feature>
<feature type="transmembrane region" description="Helical" evidence="7">
    <location>
        <begin position="354"/>
        <end position="374"/>
    </location>
</feature>
<reference evidence="9 10" key="1">
    <citation type="submission" date="2011-04" db="EMBL/GenBank/DDBJ databases">
        <title>The Genome Sequence of Clostridium citroniae WAL-19142.</title>
        <authorList>
            <consortium name="The Broad Institute Genome Sequencing Platform"/>
            <person name="Earl A."/>
            <person name="Ward D."/>
            <person name="Feldgarden M."/>
            <person name="Gevers D."/>
            <person name="Warren Y.A."/>
            <person name="Tyrrell K.L."/>
            <person name="Citron D.M."/>
            <person name="Goldstein E.J."/>
            <person name="Daigneault M."/>
            <person name="Allen-Vercoe E."/>
            <person name="Young S.K."/>
            <person name="Zeng Q."/>
            <person name="Gargeya S."/>
            <person name="Fitzgerald M."/>
            <person name="Haas B."/>
            <person name="Abouelleil A."/>
            <person name="Alvarado L."/>
            <person name="Arachchi H.M."/>
            <person name="Berlin A."/>
            <person name="Brown A."/>
            <person name="Chapman S.B."/>
            <person name="Chen Z."/>
            <person name="Dunbar C."/>
            <person name="Freedman E."/>
            <person name="Gearin G."/>
            <person name="Gellesch M."/>
            <person name="Goldberg J."/>
            <person name="Griggs A."/>
            <person name="Gujja S."/>
            <person name="Heilman E.R."/>
            <person name="Heiman D."/>
            <person name="Howarth C."/>
            <person name="Larson L."/>
            <person name="Lui A."/>
            <person name="MacDonald P.J."/>
            <person name="Mehta T."/>
            <person name="Montmayeur A."/>
            <person name="Murphy C."/>
            <person name="Neiman D."/>
            <person name="Pearson M."/>
            <person name="Priest M."/>
            <person name="Roberts A."/>
            <person name="Saif S."/>
            <person name="Shea T."/>
            <person name="Shenoy N."/>
            <person name="Sisk P."/>
            <person name="Stolte C."/>
            <person name="Sykes S."/>
            <person name="White J."/>
            <person name="Yandava C."/>
            <person name="Wortman J."/>
            <person name="Nusbaum C."/>
            <person name="Birren B."/>
        </authorList>
    </citation>
    <scope>NUCLEOTIDE SEQUENCE [LARGE SCALE GENOMIC DNA]</scope>
    <source>
        <strain evidence="9 10">WAL-19142</strain>
    </source>
</reference>